<organism evidence="1 2">
    <name type="scientific">Agromyces cerinus subsp. cerinus</name>
    <dbReference type="NCBI Taxonomy" id="232089"/>
    <lineage>
        <taxon>Bacteria</taxon>
        <taxon>Bacillati</taxon>
        <taxon>Actinomycetota</taxon>
        <taxon>Actinomycetes</taxon>
        <taxon>Micrococcales</taxon>
        <taxon>Microbacteriaceae</taxon>
        <taxon>Agromyces</taxon>
    </lineage>
</organism>
<keyword evidence="2" id="KW-1185">Reference proteome</keyword>
<name>A0A1N6DPD4_9MICO</name>
<evidence type="ECO:0000313" key="2">
    <source>
        <dbReference type="Proteomes" id="UP000184699"/>
    </source>
</evidence>
<proteinExistence type="predicted"/>
<sequence>MTEEAREAAIDSYHDTHPPDMAAGYRALLDSGFAAGFDAGVAEGRRQAREAVAGELLATDLEDVRKPDVIWRDDALSAIDALTTRD</sequence>
<dbReference type="AlphaFoldDB" id="A0A1N6DPD4"/>
<dbReference type="STRING" id="232089.SAMN05443544_0559"/>
<protein>
    <submittedName>
        <fullName evidence="1">Uncharacterized protein</fullName>
    </submittedName>
</protein>
<reference evidence="2" key="1">
    <citation type="submission" date="2016-11" db="EMBL/GenBank/DDBJ databases">
        <authorList>
            <person name="Varghese N."/>
            <person name="Submissions S."/>
        </authorList>
    </citation>
    <scope>NUCLEOTIDE SEQUENCE [LARGE SCALE GENOMIC DNA]</scope>
    <source>
        <strain evidence="2">DSM 8595</strain>
    </source>
</reference>
<dbReference type="RefSeq" id="WP_143231375.1">
    <property type="nucleotide sequence ID" value="NZ_FSRJ01000001.1"/>
</dbReference>
<gene>
    <name evidence="1" type="ORF">SAMN05443544_0559</name>
</gene>
<dbReference type="EMBL" id="FSRJ01000001">
    <property type="protein sequence ID" value="SIN72669.1"/>
    <property type="molecule type" value="Genomic_DNA"/>
</dbReference>
<dbReference type="Proteomes" id="UP000184699">
    <property type="component" value="Unassembled WGS sequence"/>
</dbReference>
<accession>A0A1N6DPD4</accession>
<evidence type="ECO:0000313" key="1">
    <source>
        <dbReference type="EMBL" id="SIN72669.1"/>
    </source>
</evidence>